<reference evidence="4 5" key="1">
    <citation type="submission" date="2019-08" db="EMBL/GenBank/DDBJ databases">
        <title>Draft genome sequences of two oriental melons (Cucumis melo L. var makuwa).</title>
        <authorList>
            <person name="Kwon S.-Y."/>
        </authorList>
    </citation>
    <scope>NUCLEOTIDE SEQUENCE [LARGE SCALE GENOMIC DNA]</scope>
    <source>
        <strain evidence="5">cv. Chang Bougi</strain>
        <strain evidence="4">cv. SW 3</strain>
        <tissue evidence="3">Leaf</tissue>
    </source>
</reference>
<dbReference type="Pfam" id="PF07727">
    <property type="entry name" value="RVT_2"/>
    <property type="match status" value="1"/>
</dbReference>
<evidence type="ECO:0000313" key="3">
    <source>
        <dbReference type="EMBL" id="TYK23745.1"/>
    </source>
</evidence>
<evidence type="ECO:0000313" key="4">
    <source>
        <dbReference type="Proteomes" id="UP000321393"/>
    </source>
</evidence>
<protein>
    <submittedName>
        <fullName evidence="2 3">Polyprotein</fullName>
    </submittedName>
</protein>
<dbReference type="Proteomes" id="UP000321947">
    <property type="component" value="Unassembled WGS sequence"/>
</dbReference>
<dbReference type="Proteomes" id="UP000321393">
    <property type="component" value="Unassembled WGS sequence"/>
</dbReference>
<dbReference type="SUPFAM" id="SSF56672">
    <property type="entry name" value="DNA/RNA polymerases"/>
    <property type="match status" value="1"/>
</dbReference>
<organism evidence="3 5">
    <name type="scientific">Cucumis melo var. makuwa</name>
    <name type="common">Oriental melon</name>
    <dbReference type="NCBI Taxonomy" id="1194695"/>
    <lineage>
        <taxon>Eukaryota</taxon>
        <taxon>Viridiplantae</taxon>
        <taxon>Streptophyta</taxon>
        <taxon>Embryophyta</taxon>
        <taxon>Tracheophyta</taxon>
        <taxon>Spermatophyta</taxon>
        <taxon>Magnoliopsida</taxon>
        <taxon>eudicotyledons</taxon>
        <taxon>Gunneridae</taxon>
        <taxon>Pentapetalae</taxon>
        <taxon>rosids</taxon>
        <taxon>fabids</taxon>
        <taxon>Cucurbitales</taxon>
        <taxon>Cucurbitaceae</taxon>
        <taxon>Benincaseae</taxon>
        <taxon>Cucumis</taxon>
    </lineage>
</organism>
<accession>A0A5D3DJH9</accession>
<dbReference type="AlphaFoldDB" id="A0A5D3DJH9"/>
<name>A0A5D3DJH9_CUCMM</name>
<sequence length="522" mass="59962">MYNVEDSKDLTEALSSIDVNLWQEAINDEMDSLESNRTWHLVDLPHGCKVIGYKWILRKKVKLDGSVDKYKARLVAKGFRQRKNINFFDTFSPVTRITSIRVLISISALNNLLIHQMDVKTVFLNGDLEEEIYMEQPECFIVHGQEFKVCKLDKSLYGLQQAPKQRHEKFDKLLMSKGFKVNESDKCMYYKTKGRLCIIICLYVDDMLSFVSNLHVINDVKSMLSVNFDMKDLGEADIILGIKITRTKNGISLDQSYYIEKILKKYNYFDSKPACTPYDSSVKLFKNTGDNVNQSEYTSIIGSLRYVADCTRPDIAYAVGLLCRFTSRPCLEHWNAIERIMRYLKKTQNLGLHYNKFSTVLEGYNDVDWNSLSDDSKATSGYIFNIAGGVVAWKSKKQTILAQSMMESEMIALATASKEASWLQSLLSEIPTWERLIPAILIHCDSTVAIAKVQNHYYNGKRRQIRRKHSTIRELLTIGAVIVDYVRSDNNLADPLTKELAREKVFKTSERMGLNLLKLELL</sequence>
<feature type="domain" description="Reverse transcriptase Ty1/copia-type" evidence="1">
    <location>
        <begin position="36"/>
        <end position="278"/>
    </location>
</feature>
<dbReference type="EMBL" id="SSTE01006658">
    <property type="protein sequence ID" value="KAA0058878.1"/>
    <property type="molecule type" value="Genomic_DNA"/>
</dbReference>
<evidence type="ECO:0000259" key="1">
    <source>
        <dbReference type="Pfam" id="PF07727"/>
    </source>
</evidence>
<evidence type="ECO:0000313" key="5">
    <source>
        <dbReference type="Proteomes" id="UP000321947"/>
    </source>
</evidence>
<dbReference type="EMBL" id="SSTD01004395">
    <property type="protein sequence ID" value="TYK23745.1"/>
    <property type="molecule type" value="Genomic_DNA"/>
</dbReference>
<dbReference type="CDD" id="cd09272">
    <property type="entry name" value="RNase_HI_RT_Ty1"/>
    <property type="match status" value="1"/>
</dbReference>
<dbReference type="OrthoDB" id="1645289at2759"/>
<evidence type="ECO:0000313" key="2">
    <source>
        <dbReference type="EMBL" id="KAA0058878.1"/>
    </source>
</evidence>
<proteinExistence type="predicted"/>
<dbReference type="PANTHER" id="PTHR11439">
    <property type="entry name" value="GAG-POL-RELATED RETROTRANSPOSON"/>
    <property type="match status" value="1"/>
</dbReference>
<dbReference type="InterPro" id="IPR043502">
    <property type="entry name" value="DNA/RNA_pol_sf"/>
</dbReference>
<dbReference type="PANTHER" id="PTHR11439:SF521">
    <property type="entry name" value="RNA-DIRECTED DNA POLYMERASE"/>
    <property type="match status" value="1"/>
</dbReference>
<comment type="caution">
    <text evidence="3">The sequence shown here is derived from an EMBL/GenBank/DDBJ whole genome shotgun (WGS) entry which is preliminary data.</text>
</comment>
<dbReference type="InterPro" id="IPR013103">
    <property type="entry name" value="RVT_2"/>
</dbReference>
<gene>
    <name evidence="3" type="ORF">E5676_scaffold1607G00620</name>
    <name evidence="2" type="ORF">E6C27_scaffold98G00420</name>
</gene>